<keyword evidence="6" id="KW-1185">Reference proteome</keyword>
<evidence type="ECO:0000256" key="1">
    <source>
        <dbReference type="SAM" id="MobiDB-lite"/>
    </source>
</evidence>
<gene>
    <name evidence="5" type="ORF">V1264_023523</name>
</gene>
<keyword evidence="2" id="KW-0472">Membrane</keyword>
<sequence length="299" mass="33530">MDVLLYLTILVNVLHLGHCGNVTTFAALDPEKSDIRLEVVTASSDLVVEEAEDSTKIQLRASFFAEEKERGVSLYDCKAVSEDTEKQIPLTDSDGCPTKMSPMGCMVEGENGTVVSPVFKLSSLADAGHVNITCCWEICMAPHDPKCMDRCGYFTKKDSLGKPKKMMMHKSRRPRRDGDGDPPTPKRYVSTTIRVMPSHIRRAPHHPHHHRHHANTGHIEPPVYPASGPDNVPYQGETVMVRESSPLLYLNPITCSVFLLVLVVFLGLYVSFVRSLRHSVDDIKREIEVQRSRDKFLVH</sequence>
<dbReference type="PROSITE" id="PS51034">
    <property type="entry name" value="ZP_2"/>
    <property type="match status" value="1"/>
</dbReference>
<proteinExistence type="predicted"/>
<feature type="region of interest" description="Disordered" evidence="1">
    <location>
        <begin position="203"/>
        <end position="230"/>
    </location>
</feature>
<protein>
    <recommendedName>
        <fullName evidence="4">ZP domain-containing protein</fullName>
    </recommendedName>
</protein>
<dbReference type="InterPro" id="IPR001507">
    <property type="entry name" value="ZP_dom"/>
</dbReference>
<feature type="transmembrane region" description="Helical" evidence="2">
    <location>
        <begin position="247"/>
        <end position="270"/>
    </location>
</feature>
<feature type="domain" description="ZP" evidence="4">
    <location>
        <begin position="1"/>
        <end position="158"/>
    </location>
</feature>
<feature type="chain" id="PRO_5042940302" description="ZP domain-containing protein" evidence="3">
    <location>
        <begin position="20"/>
        <end position="299"/>
    </location>
</feature>
<feature type="compositionally biased region" description="Basic residues" evidence="1">
    <location>
        <begin position="162"/>
        <end position="175"/>
    </location>
</feature>
<name>A0AAN9B8A5_9CAEN</name>
<organism evidence="5 6">
    <name type="scientific">Littorina saxatilis</name>
    <dbReference type="NCBI Taxonomy" id="31220"/>
    <lineage>
        <taxon>Eukaryota</taxon>
        <taxon>Metazoa</taxon>
        <taxon>Spiralia</taxon>
        <taxon>Lophotrochozoa</taxon>
        <taxon>Mollusca</taxon>
        <taxon>Gastropoda</taxon>
        <taxon>Caenogastropoda</taxon>
        <taxon>Littorinimorpha</taxon>
        <taxon>Littorinoidea</taxon>
        <taxon>Littorinidae</taxon>
        <taxon>Littorina</taxon>
    </lineage>
</organism>
<reference evidence="5 6" key="1">
    <citation type="submission" date="2024-02" db="EMBL/GenBank/DDBJ databases">
        <title>Chromosome-scale genome assembly of the rough periwinkle Littorina saxatilis.</title>
        <authorList>
            <person name="De Jode A."/>
            <person name="Faria R."/>
            <person name="Formenti G."/>
            <person name="Sims Y."/>
            <person name="Smith T.P."/>
            <person name="Tracey A."/>
            <person name="Wood J.M.D."/>
            <person name="Zagrodzka Z.B."/>
            <person name="Johannesson K."/>
            <person name="Butlin R.K."/>
            <person name="Leder E.H."/>
        </authorList>
    </citation>
    <scope>NUCLEOTIDE SEQUENCE [LARGE SCALE GENOMIC DNA]</scope>
    <source>
        <strain evidence="5">Snail1</strain>
        <tissue evidence="5">Muscle</tissue>
    </source>
</reference>
<feature type="signal peptide" evidence="3">
    <location>
        <begin position="1"/>
        <end position="19"/>
    </location>
</feature>
<evidence type="ECO:0000256" key="3">
    <source>
        <dbReference type="SAM" id="SignalP"/>
    </source>
</evidence>
<evidence type="ECO:0000313" key="6">
    <source>
        <dbReference type="Proteomes" id="UP001374579"/>
    </source>
</evidence>
<comment type="caution">
    <text evidence="5">The sequence shown here is derived from an EMBL/GenBank/DDBJ whole genome shotgun (WGS) entry which is preliminary data.</text>
</comment>
<feature type="compositionally biased region" description="Basic residues" evidence="1">
    <location>
        <begin position="203"/>
        <end position="215"/>
    </location>
</feature>
<dbReference type="InterPro" id="IPR057371">
    <property type="entry name" value="VERL_C"/>
</dbReference>
<keyword evidence="2" id="KW-0812">Transmembrane</keyword>
<dbReference type="EMBL" id="JBAMIC010000011">
    <property type="protein sequence ID" value="KAK7100603.1"/>
    <property type="molecule type" value="Genomic_DNA"/>
</dbReference>
<keyword evidence="2" id="KW-1133">Transmembrane helix</keyword>
<dbReference type="AlphaFoldDB" id="A0AAN9B8A5"/>
<keyword evidence="3" id="KW-0732">Signal</keyword>
<evidence type="ECO:0000313" key="5">
    <source>
        <dbReference type="EMBL" id="KAK7100603.1"/>
    </source>
</evidence>
<dbReference type="Pfam" id="PF25272">
    <property type="entry name" value="VERL_C"/>
    <property type="match status" value="1"/>
</dbReference>
<evidence type="ECO:0000256" key="2">
    <source>
        <dbReference type="SAM" id="Phobius"/>
    </source>
</evidence>
<dbReference type="Proteomes" id="UP001374579">
    <property type="component" value="Unassembled WGS sequence"/>
</dbReference>
<evidence type="ECO:0000259" key="4">
    <source>
        <dbReference type="PROSITE" id="PS51034"/>
    </source>
</evidence>
<feature type="region of interest" description="Disordered" evidence="1">
    <location>
        <begin position="162"/>
        <end position="188"/>
    </location>
</feature>
<accession>A0AAN9B8A5</accession>